<dbReference type="GO" id="GO:0005886">
    <property type="term" value="C:plasma membrane"/>
    <property type="evidence" value="ECO:0007669"/>
    <property type="project" value="UniProtKB-SubCell"/>
</dbReference>
<evidence type="ECO:0000256" key="3">
    <source>
        <dbReference type="ARBA" id="ARBA00022989"/>
    </source>
</evidence>
<comment type="similarity">
    <text evidence="5">Belongs to the 4-toluene sulfonate uptake permease (TSUP) (TC 2.A.102) family.</text>
</comment>
<reference evidence="6 7" key="1">
    <citation type="submission" date="2019-11" db="EMBL/GenBank/DDBJ databases">
        <title>Whole-genome sequence of a Rhodoblastus acidophilus DSM 142.</title>
        <authorList>
            <person name="Kyndt J.A."/>
            <person name="Meyer T.E."/>
        </authorList>
    </citation>
    <scope>NUCLEOTIDE SEQUENCE [LARGE SCALE GENOMIC DNA]</scope>
    <source>
        <strain evidence="6 7">DSM 142</strain>
    </source>
</reference>
<keyword evidence="5" id="KW-1003">Cell membrane</keyword>
<organism evidence="6 7">
    <name type="scientific">Rhodoblastus acidophilus</name>
    <name type="common">Rhodopseudomonas acidophila</name>
    <dbReference type="NCBI Taxonomy" id="1074"/>
    <lineage>
        <taxon>Bacteria</taxon>
        <taxon>Pseudomonadati</taxon>
        <taxon>Pseudomonadota</taxon>
        <taxon>Alphaproteobacteria</taxon>
        <taxon>Hyphomicrobiales</taxon>
        <taxon>Rhodoblastaceae</taxon>
        <taxon>Rhodoblastus</taxon>
    </lineage>
</organism>
<gene>
    <name evidence="6" type="ORF">GJ654_01945</name>
</gene>
<dbReference type="InterPro" id="IPR051598">
    <property type="entry name" value="TSUP/Inactive_protease-like"/>
</dbReference>
<dbReference type="InterPro" id="IPR002781">
    <property type="entry name" value="TM_pro_TauE-like"/>
</dbReference>
<feature type="transmembrane region" description="Helical" evidence="5">
    <location>
        <begin position="104"/>
        <end position="121"/>
    </location>
</feature>
<evidence type="ECO:0000256" key="5">
    <source>
        <dbReference type="RuleBase" id="RU363041"/>
    </source>
</evidence>
<dbReference type="PANTHER" id="PTHR43701:SF2">
    <property type="entry name" value="MEMBRANE TRANSPORTER PROTEIN YJNA-RELATED"/>
    <property type="match status" value="1"/>
</dbReference>
<keyword evidence="4 5" id="KW-0472">Membrane</keyword>
<dbReference type="AlphaFoldDB" id="A0A6N8DHA3"/>
<feature type="transmembrane region" description="Helical" evidence="5">
    <location>
        <begin position="77"/>
        <end position="98"/>
    </location>
</feature>
<evidence type="ECO:0000256" key="1">
    <source>
        <dbReference type="ARBA" id="ARBA00004141"/>
    </source>
</evidence>
<feature type="transmembrane region" description="Helical" evidence="5">
    <location>
        <begin position="243"/>
        <end position="264"/>
    </location>
</feature>
<evidence type="ECO:0000313" key="7">
    <source>
        <dbReference type="Proteomes" id="UP000439113"/>
    </source>
</evidence>
<proteinExistence type="inferred from homology"/>
<evidence type="ECO:0000256" key="2">
    <source>
        <dbReference type="ARBA" id="ARBA00022692"/>
    </source>
</evidence>
<evidence type="ECO:0000313" key="6">
    <source>
        <dbReference type="EMBL" id="MTV29752.1"/>
    </source>
</evidence>
<dbReference type="RefSeq" id="WP_264586085.1">
    <property type="nucleotide sequence ID" value="NZ_JAOQNR010000001.1"/>
</dbReference>
<sequence>MVLSFIDVASVISGVIVGFVLGLIGGGGSVFATPLLVYFVGVSDPHIAIGTGAAAVAVNALVNLVPRARAGQVKWRCAAVFAAAGFFGSVAGSTLGKVFDGQKLLLLFGIVMLVIAAQMGLTKGAPLEKDVRLTSENARKMAPLLISFGFGVGALAGFFGIGGGFLAVPGILAATGMPMIYAVGSSLVSVAVFGATTAVNYMISGLIDWRISALVLLGGAIGGLFGGALATRLAGHKQALRQIFAVMIAGVGFYVIYRGVLALMA</sequence>
<feature type="transmembrane region" description="Helical" evidence="5">
    <location>
        <begin position="46"/>
        <end position="65"/>
    </location>
</feature>
<feature type="transmembrane region" description="Helical" evidence="5">
    <location>
        <begin position="179"/>
        <end position="199"/>
    </location>
</feature>
<keyword evidence="2 5" id="KW-0812">Transmembrane</keyword>
<feature type="transmembrane region" description="Helical" evidence="5">
    <location>
        <begin position="142"/>
        <end position="167"/>
    </location>
</feature>
<comment type="caution">
    <text evidence="6">The sequence shown here is derived from an EMBL/GenBank/DDBJ whole genome shotgun (WGS) entry which is preliminary data.</text>
</comment>
<feature type="transmembrane region" description="Helical" evidence="5">
    <location>
        <begin position="211"/>
        <end position="231"/>
    </location>
</feature>
<name>A0A6N8DHA3_RHOAC</name>
<dbReference type="EMBL" id="WNKS01000001">
    <property type="protein sequence ID" value="MTV29752.1"/>
    <property type="molecule type" value="Genomic_DNA"/>
</dbReference>
<dbReference type="Pfam" id="PF01925">
    <property type="entry name" value="TauE"/>
    <property type="match status" value="1"/>
</dbReference>
<comment type="subcellular location">
    <subcellularLocation>
        <location evidence="5">Cell membrane</location>
        <topology evidence="5">Multi-pass membrane protein</topology>
    </subcellularLocation>
    <subcellularLocation>
        <location evidence="1">Membrane</location>
        <topology evidence="1">Multi-pass membrane protein</topology>
    </subcellularLocation>
</comment>
<feature type="transmembrane region" description="Helical" evidence="5">
    <location>
        <begin position="12"/>
        <end position="40"/>
    </location>
</feature>
<dbReference type="PANTHER" id="PTHR43701">
    <property type="entry name" value="MEMBRANE TRANSPORTER PROTEIN MJ0441-RELATED"/>
    <property type="match status" value="1"/>
</dbReference>
<protein>
    <recommendedName>
        <fullName evidence="5">Probable membrane transporter protein</fullName>
    </recommendedName>
</protein>
<dbReference type="Proteomes" id="UP000439113">
    <property type="component" value="Unassembled WGS sequence"/>
</dbReference>
<evidence type="ECO:0000256" key="4">
    <source>
        <dbReference type="ARBA" id="ARBA00023136"/>
    </source>
</evidence>
<accession>A0A6N8DHA3</accession>
<keyword evidence="3 5" id="KW-1133">Transmembrane helix</keyword>